<dbReference type="EMBL" id="LAIU01000013">
    <property type="protein sequence ID" value="KKB24259.1"/>
    <property type="molecule type" value="Genomic_DNA"/>
</dbReference>
<proteinExistence type="predicted"/>
<accession>A0AAJ0JLY6</accession>
<sequence>MKKKKAKERKKESLKKSLNDFTPSAENILENIYFLTNPQLEDKNTEIEDLLTNITNHLEIDGKAFNKDGGKNNFGKNILSQYVYKNYRKLDLNSLKPILDNIKDVKSKYF</sequence>
<name>A0AAJ0JLY6_STACA</name>
<reference evidence="1 2" key="1">
    <citation type="submission" date="2015-03" db="EMBL/GenBank/DDBJ databases">
        <title>Draft Genome Sequence of S. carnosus subsp. utilis LTH 7013, Isolated from South Tirolean Ham.</title>
        <authorList>
            <person name="Mueller A."/>
            <person name="Huptas C."/>
            <person name="Wenning M."/>
            <person name="Weiss A."/>
            <person name="Schmidt H."/>
        </authorList>
    </citation>
    <scope>NUCLEOTIDE SEQUENCE [LARGE SCALE GENOMIC DNA]</scope>
    <source>
        <strain evidence="1 2">LTH7013</strain>
    </source>
</reference>
<evidence type="ECO:0000313" key="1">
    <source>
        <dbReference type="EMBL" id="KKB24259.1"/>
    </source>
</evidence>
<dbReference type="Proteomes" id="UP000033530">
    <property type="component" value="Unassembled WGS sequence"/>
</dbReference>
<dbReference type="AlphaFoldDB" id="A0AAJ0JLY6"/>
<gene>
    <name evidence="1" type="ORF">VV61_12670</name>
</gene>
<dbReference type="RefSeq" id="WP_046100648.1">
    <property type="nucleotide sequence ID" value="NZ_BKAP01000032.1"/>
</dbReference>
<evidence type="ECO:0000313" key="2">
    <source>
        <dbReference type="Proteomes" id="UP000033530"/>
    </source>
</evidence>
<organism evidence="1 2">
    <name type="scientific">Staphylococcus carnosus</name>
    <dbReference type="NCBI Taxonomy" id="1281"/>
    <lineage>
        <taxon>Bacteria</taxon>
        <taxon>Bacillati</taxon>
        <taxon>Bacillota</taxon>
        <taxon>Bacilli</taxon>
        <taxon>Bacillales</taxon>
        <taxon>Staphylococcaceae</taxon>
        <taxon>Staphylococcus</taxon>
    </lineage>
</organism>
<protein>
    <submittedName>
        <fullName evidence="1">Uncharacterized protein</fullName>
    </submittedName>
</protein>
<comment type="caution">
    <text evidence="1">The sequence shown here is derived from an EMBL/GenBank/DDBJ whole genome shotgun (WGS) entry which is preliminary data.</text>
</comment>